<organism evidence="8 9">
    <name type="scientific">Nostocoides australiense Ben110</name>
    <dbReference type="NCBI Taxonomy" id="1193182"/>
    <lineage>
        <taxon>Bacteria</taxon>
        <taxon>Bacillati</taxon>
        <taxon>Actinomycetota</taxon>
        <taxon>Actinomycetes</taxon>
        <taxon>Micrococcales</taxon>
        <taxon>Intrasporangiaceae</taxon>
        <taxon>Nostocoides</taxon>
    </lineage>
</organism>
<comment type="caution">
    <text evidence="8">The sequence shown here is derived from an EMBL/GenBank/DDBJ whole genome shotgun (WGS) entry which is preliminary data.</text>
</comment>
<evidence type="ECO:0000259" key="7">
    <source>
        <dbReference type="Pfam" id="PF08281"/>
    </source>
</evidence>
<evidence type="ECO:0000256" key="1">
    <source>
        <dbReference type="ARBA" id="ARBA00010641"/>
    </source>
</evidence>
<dbReference type="AlphaFoldDB" id="W6JV91"/>
<evidence type="ECO:0000313" key="9">
    <source>
        <dbReference type="Proteomes" id="UP000035763"/>
    </source>
</evidence>
<keyword evidence="9" id="KW-1185">Reference proteome</keyword>
<keyword evidence="5" id="KW-0804">Transcription</keyword>
<proteinExistence type="inferred from homology"/>
<keyword evidence="2" id="KW-0805">Transcription regulation</keyword>
<dbReference type="GO" id="GO:0006352">
    <property type="term" value="P:DNA-templated transcription initiation"/>
    <property type="evidence" value="ECO:0007669"/>
    <property type="project" value="InterPro"/>
</dbReference>
<evidence type="ECO:0000256" key="3">
    <source>
        <dbReference type="ARBA" id="ARBA00023082"/>
    </source>
</evidence>
<evidence type="ECO:0000256" key="2">
    <source>
        <dbReference type="ARBA" id="ARBA00023015"/>
    </source>
</evidence>
<sequence length="170" mass="19037">MLIVVPEGGLVDAAEFDHWYAAAYPRLVAQLTALVGDRAEAQDCVQEAFVRAWDRKPTLESVGEQDAWIRTTAYRLAVSRWRRLRRGRELTAQGLRAPRDPLADSETRLDLLDVLQRLPLDQRRVIVLHYFADRSVAQIAAEIGVPEGTVKSRLHRARAGLAGVSEGSLR</sequence>
<evidence type="ECO:0000256" key="4">
    <source>
        <dbReference type="ARBA" id="ARBA00023125"/>
    </source>
</evidence>
<dbReference type="NCBIfam" id="TIGR02937">
    <property type="entry name" value="sigma70-ECF"/>
    <property type="match status" value="1"/>
</dbReference>
<dbReference type="InterPro" id="IPR014325">
    <property type="entry name" value="RNA_pol_sigma-E_actinobac"/>
</dbReference>
<dbReference type="GO" id="GO:0003677">
    <property type="term" value="F:DNA binding"/>
    <property type="evidence" value="ECO:0007669"/>
    <property type="project" value="UniProtKB-KW"/>
</dbReference>
<dbReference type="Pfam" id="PF04542">
    <property type="entry name" value="Sigma70_r2"/>
    <property type="match status" value="1"/>
</dbReference>
<feature type="domain" description="RNA polymerase sigma factor 70 region 4 type 2" evidence="7">
    <location>
        <begin position="109"/>
        <end position="159"/>
    </location>
</feature>
<feature type="domain" description="RNA polymerase sigma-70 region 2" evidence="6">
    <location>
        <begin position="20"/>
        <end position="86"/>
    </location>
</feature>
<dbReference type="Gene3D" id="1.10.10.10">
    <property type="entry name" value="Winged helix-like DNA-binding domain superfamily/Winged helix DNA-binding domain"/>
    <property type="match status" value="1"/>
</dbReference>
<dbReference type="InterPro" id="IPR014284">
    <property type="entry name" value="RNA_pol_sigma-70_dom"/>
</dbReference>
<dbReference type="InterPro" id="IPR013325">
    <property type="entry name" value="RNA_pol_sigma_r2"/>
</dbReference>
<dbReference type="EMBL" id="CAJA01000079">
    <property type="protein sequence ID" value="CCH72465.1"/>
    <property type="molecule type" value="Genomic_DNA"/>
</dbReference>
<accession>W6JV91</accession>
<reference evidence="8 9" key="1">
    <citation type="journal article" date="2013" name="ISME J.">
        <title>A metabolic model for members of the genus Tetrasphaera involved in enhanced biological phosphorus removal.</title>
        <authorList>
            <person name="Kristiansen R."/>
            <person name="Nguyen H.T.T."/>
            <person name="Saunders A.M."/>
            <person name="Nielsen J.L."/>
            <person name="Wimmer R."/>
            <person name="Le V.Q."/>
            <person name="McIlroy S.J."/>
            <person name="Petrovski S."/>
            <person name="Seviour R.J."/>
            <person name="Calteau A."/>
            <person name="Nielsen K.L."/>
            <person name="Nielsen P.H."/>
        </authorList>
    </citation>
    <scope>NUCLEOTIDE SEQUENCE [LARGE SCALE GENOMIC DNA]</scope>
    <source>
        <strain evidence="8 9">Ben110</strain>
    </source>
</reference>
<dbReference type="PANTHER" id="PTHR43133:SF50">
    <property type="entry name" value="ECF RNA POLYMERASE SIGMA FACTOR SIGM"/>
    <property type="match status" value="1"/>
</dbReference>
<dbReference type="InterPro" id="IPR007627">
    <property type="entry name" value="RNA_pol_sigma70_r2"/>
</dbReference>
<name>W6JV91_9MICO</name>
<evidence type="ECO:0000313" key="8">
    <source>
        <dbReference type="EMBL" id="CCH72465.1"/>
    </source>
</evidence>
<comment type="similarity">
    <text evidence="1">Belongs to the sigma-70 factor family. ECF subfamily.</text>
</comment>
<dbReference type="SUPFAM" id="SSF88946">
    <property type="entry name" value="Sigma2 domain of RNA polymerase sigma factors"/>
    <property type="match status" value="1"/>
</dbReference>
<dbReference type="PANTHER" id="PTHR43133">
    <property type="entry name" value="RNA POLYMERASE ECF-TYPE SIGMA FACTO"/>
    <property type="match status" value="1"/>
</dbReference>
<dbReference type="InterPro" id="IPR036388">
    <property type="entry name" value="WH-like_DNA-bd_sf"/>
</dbReference>
<dbReference type="InterPro" id="IPR013249">
    <property type="entry name" value="RNA_pol_sigma70_r4_t2"/>
</dbReference>
<dbReference type="NCBIfam" id="TIGR02983">
    <property type="entry name" value="SigE-fam_strep"/>
    <property type="match status" value="1"/>
</dbReference>
<dbReference type="STRING" id="1193182.BN11_170017"/>
<evidence type="ECO:0000259" key="6">
    <source>
        <dbReference type="Pfam" id="PF04542"/>
    </source>
</evidence>
<dbReference type="InterPro" id="IPR013324">
    <property type="entry name" value="RNA_pol_sigma_r3/r4-like"/>
</dbReference>
<dbReference type="SUPFAM" id="SSF88659">
    <property type="entry name" value="Sigma3 and sigma4 domains of RNA polymerase sigma factors"/>
    <property type="match status" value="1"/>
</dbReference>
<dbReference type="Gene3D" id="1.10.1740.10">
    <property type="match status" value="1"/>
</dbReference>
<keyword evidence="3" id="KW-0731">Sigma factor</keyword>
<dbReference type="Pfam" id="PF08281">
    <property type="entry name" value="Sigma70_r4_2"/>
    <property type="match status" value="1"/>
</dbReference>
<dbReference type="CDD" id="cd06171">
    <property type="entry name" value="Sigma70_r4"/>
    <property type="match status" value="1"/>
</dbReference>
<dbReference type="GO" id="GO:0016987">
    <property type="term" value="F:sigma factor activity"/>
    <property type="evidence" value="ECO:0007669"/>
    <property type="project" value="UniProtKB-KW"/>
</dbReference>
<dbReference type="InterPro" id="IPR039425">
    <property type="entry name" value="RNA_pol_sigma-70-like"/>
</dbReference>
<gene>
    <name evidence="8" type="ORF">BN11_170017</name>
</gene>
<evidence type="ECO:0000256" key="5">
    <source>
        <dbReference type="ARBA" id="ARBA00023163"/>
    </source>
</evidence>
<protein>
    <submittedName>
        <fullName evidence="8">Sigma-70, region 4 type 2</fullName>
    </submittedName>
</protein>
<dbReference type="Proteomes" id="UP000035763">
    <property type="component" value="Unassembled WGS sequence"/>
</dbReference>
<dbReference type="RefSeq" id="WP_048693809.1">
    <property type="nucleotide sequence ID" value="NZ_HG764815.1"/>
</dbReference>
<keyword evidence="4" id="KW-0238">DNA-binding</keyword>